<evidence type="ECO:0000256" key="2">
    <source>
        <dbReference type="SAM" id="SignalP"/>
    </source>
</evidence>
<dbReference type="EMBL" id="CP016616">
    <property type="protein sequence ID" value="ANY80944.1"/>
    <property type="molecule type" value="Genomic_DNA"/>
</dbReference>
<dbReference type="InterPro" id="IPR018736">
    <property type="entry name" value="DUF2279_periplasmic_lipo"/>
</dbReference>
<accession>A0A1B2ELT5</accession>
<dbReference type="OrthoDB" id="8154365at2"/>
<dbReference type="RefSeq" id="WP_099512014.1">
    <property type="nucleotide sequence ID" value="NZ_CP016616.1"/>
</dbReference>
<feature type="chain" id="PRO_5008535994" description="DUF2279 domain-containing protein" evidence="2">
    <location>
        <begin position="36"/>
        <end position="370"/>
    </location>
</feature>
<name>A0A1B2ELT5_9HYPH</name>
<protein>
    <recommendedName>
        <fullName evidence="4">DUF2279 domain-containing protein</fullName>
    </recommendedName>
</protein>
<reference evidence="3" key="1">
    <citation type="submission" date="2016-07" db="EMBL/GenBank/DDBJ databases">
        <title>Microvirga ossetica sp. nov. a new species of rhizobia isolated from root nodules of the legume species Vicia alpestris Steven originated from North Ossetia region in the Caucasus.</title>
        <authorList>
            <person name="Safronova V.I."/>
            <person name="Kuznetsova I.G."/>
            <person name="Sazanova A.L."/>
            <person name="Belimov A."/>
            <person name="Andronov E."/>
            <person name="Osledkin Y.S."/>
            <person name="Onishchuk O.P."/>
            <person name="Kurchak O.N."/>
            <person name="Shaposhnikov A.I."/>
            <person name="Willems A."/>
            <person name="Tikhonovich I.A."/>
        </authorList>
    </citation>
    <scope>NUCLEOTIDE SEQUENCE [LARGE SCALE GENOMIC DNA]</scope>
    <source>
        <strain evidence="3">V5/3M</strain>
    </source>
</reference>
<organism evidence="3">
    <name type="scientific">Microvirga ossetica</name>
    <dbReference type="NCBI Taxonomy" id="1882682"/>
    <lineage>
        <taxon>Bacteria</taxon>
        <taxon>Pseudomonadati</taxon>
        <taxon>Pseudomonadota</taxon>
        <taxon>Alphaproteobacteria</taxon>
        <taxon>Hyphomicrobiales</taxon>
        <taxon>Methylobacteriaceae</taxon>
        <taxon>Microvirga</taxon>
    </lineage>
</organism>
<evidence type="ECO:0008006" key="4">
    <source>
        <dbReference type="Google" id="ProtNLM"/>
    </source>
</evidence>
<feature type="region of interest" description="Disordered" evidence="1">
    <location>
        <begin position="53"/>
        <end position="84"/>
    </location>
</feature>
<feature type="signal peptide" evidence="2">
    <location>
        <begin position="1"/>
        <end position="35"/>
    </location>
</feature>
<sequence>MHGMPARRMSRVPLKPDVNRTVRSFAFIACLSAMADPFGALGPTSALAQATETLEASRARKAQKGRSSVPRTAPPPPASTRDEDLAAAPPTFYSLSQLGDHLSSVRWELAAVGAGLVAIGLRDWDWGGSEFQFIEEGWFAKNTPHGGMDKIGHSFSTYVIADILTDRIRANASNPAGAPITGALVAFGIMGLGEAVDGFTGKHRFSREDIVANGVGAAFAILRNSIPGLREKLDWRLMYTPASFERPGITASEESGILPPYQRQRYIMALKGSGFETLKNTPLRYAELHAGFDARGFEPDERRLGYPIERTFYVGVGLNLNEVLFGPGSVPNFRKYKDTLPAWAVQKTFEYLQVPYTAAYAGHRFSTIRR</sequence>
<proteinExistence type="predicted"/>
<keyword evidence="2" id="KW-0732">Signal</keyword>
<gene>
    <name evidence="3" type="ORF">BB934_24185</name>
</gene>
<evidence type="ECO:0000256" key="1">
    <source>
        <dbReference type="SAM" id="MobiDB-lite"/>
    </source>
</evidence>
<dbReference type="AlphaFoldDB" id="A0A1B2ELT5"/>
<dbReference type="Pfam" id="PF10043">
    <property type="entry name" value="DUF2279"/>
    <property type="match status" value="1"/>
</dbReference>
<evidence type="ECO:0000313" key="3">
    <source>
        <dbReference type="EMBL" id="ANY80944.1"/>
    </source>
</evidence>
<dbReference type="KEGG" id="moc:BB934_24185"/>